<dbReference type="InterPro" id="IPR001381">
    <property type="entry name" value="DHquinase_I"/>
</dbReference>
<dbReference type="GO" id="GO:0003855">
    <property type="term" value="F:3-dehydroquinate dehydratase activity"/>
    <property type="evidence" value="ECO:0007669"/>
    <property type="project" value="UniProtKB-UniRule"/>
</dbReference>
<feature type="active site" description="Proton donor/acceptor" evidence="4">
    <location>
        <position position="112"/>
    </location>
</feature>
<dbReference type="PANTHER" id="PTHR43699">
    <property type="entry name" value="3-DEHYDROQUINATE DEHYDRATASE"/>
    <property type="match status" value="1"/>
</dbReference>
<name>A0A2R4X3L1_9EURY</name>
<feature type="binding site" evidence="4">
    <location>
        <position position="53"/>
    </location>
    <ligand>
        <name>3-dehydroquinate</name>
        <dbReference type="ChEBI" id="CHEBI:32364"/>
    </ligand>
</feature>
<dbReference type="PANTHER" id="PTHR43699:SF1">
    <property type="entry name" value="3-DEHYDROQUINATE DEHYDRATASE"/>
    <property type="match status" value="1"/>
</dbReference>
<organism evidence="5 6">
    <name type="scientific">Halococcoides cellulosivorans</name>
    <dbReference type="NCBI Taxonomy" id="1679096"/>
    <lineage>
        <taxon>Archaea</taxon>
        <taxon>Methanobacteriati</taxon>
        <taxon>Methanobacteriota</taxon>
        <taxon>Stenosarchaea group</taxon>
        <taxon>Halobacteria</taxon>
        <taxon>Halobacteriales</taxon>
        <taxon>Haloarculaceae</taxon>
        <taxon>Halococcoides</taxon>
    </lineage>
</organism>
<comment type="similarity">
    <text evidence="4">Belongs to the type-I 3-dehydroquinase family.</text>
</comment>
<dbReference type="CDD" id="cd00502">
    <property type="entry name" value="DHQase_I"/>
    <property type="match status" value="1"/>
</dbReference>
<keyword evidence="4" id="KW-0028">Amino-acid biosynthesis</keyword>
<evidence type="ECO:0000256" key="1">
    <source>
        <dbReference type="ARBA" id="ARBA00001864"/>
    </source>
</evidence>
<comment type="caution">
    <text evidence="4">Lacks conserved residue(s) required for the propagation of feature annotation.</text>
</comment>
<dbReference type="UniPathway" id="UPA00053">
    <property type="reaction ID" value="UER00086"/>
</dbReference>
<feature type="active site" description="Schiff-base intermediate with substrate" evidence="4">
    <location>
        <position position="138"/>
    </location>
</feature>
<comment type="function">
    <text evidence="4">Involved in the third step of the chorismate pathway, which leads to the biosynthesis of aromatic amino acids. Catalyzes the cis-dehydration of 3-dehydroquinate (DHQ) and introduces the first double bond of the aromatic ring to yield 3-dehydroshikimate.</text>
</comment>
<dbReference type="Proteomes" id="UP000244727">
    <property type="component" value="Chromosome"/>
</dbReference>
<reference evidence="5 6" key="1">
    <citation type="submission" date="2018-04" db="EMBL/GenBank/DDBJ databases">
        <title>Halococcoides cellulosivorans gen. nov., sp. nov., an extremely halophilic cellulose-utilizing haloarchaeon from hypersaline lakes.</title>
        <authorList>
            <person name="Sorokin D.Y."/>
            <person name="Toshchakov S.V."/>
            <person name="Samarov N.I."/>
            <person name="Korzhenkov A."/>
            <person name="Kublanov I.V."/>
        </authorList>
    </citation>
    <scope>NUCLEOTIDE SEQUENCE [LARGE SCALE GENOMIC DNA]</scope>
    <source>
        <strain evidence="5 6">HArcel1</strain>
    </source>
</reference>
<protein>
    <recommendedName>
        <fullName evidence="4">3-dehydroquinate dehydratase</fullName>
        <shortName evidence="4">3-dehydroquinase</shortName>
        <ecNumber evidence="4">4.2.1.10</ecNumber>
    </recommendedName>
    <alternativeName>
        <fullName evidence="4">Type I DHQase</fullName>
    </alternativeName>
    <alternativeName>
        <fullName evidence="4">Type I dehydroquinase</fullName>
        <shortName evidence="4">DHQ1</shortName>
    </alternativeName>
</protein>
<feature type="binding site" evidence="4">
    <location>
        <position position="179"/>
    </location>
    <ligand>
        <name>3-dehydroquinate</name>
        <dbReference type="ChEBI" id="CHEBI:32364"/>
    </ligand>
</feature>
<accession>A0A2R4X3L1</accession>
<sequence>MDFESFVLTASTASLDREFGPADAVEFRMDRTESPLDALNAYDGNLPIIATDRVTSEGGESPAGPDRQKRLIAAARNPSVGAIDVELDRAEACEDVLAAAQATDTRVIVSAHDFEGTPGPEAMVERLARAASIGDVGKFAVTATDREDTLDLLVATRAATVRGHRVATMAMGEPGRHTRVVAPLYGSKIGYAPPDGAPATAPGQYGLARLAELIDALDEPPVHNE</sequence>
<gene>
    <name evidence="4" type="primary">aroD</name>
    <name evidence="5" type="ORF">HARCEL1_12050</name>
</gene>
<dbReference type="KEGG" id="harc:HARCEL1_12050"/>
<evidence type="ECO:0000256" key="4">
    <source>
        <dbReference type="HAMAP-Rule" id="MF_00214"/>
    </source>
</evidence>
<dbReference type="EC" id="4.2.1.10" evidence="4"/>
<keyword evidence="2 4" id="KW-0456">Lyase</keyword>
<dbReference type="InterPro" id="IPR050146">
    <property type="entry name" value="Type-I_3-dehydroquinase"/>
</dbReference>
<evidence type="ECO:0000256" key="3">
    <source>
        <dbReference type="ARBA" id="ARBA00023270"/>
    </source>
</evidence>
<dbReference type="GO" id="GO:0009073">
    <property type="term" value="P:aromatic amino acid family biosynthetic process"/>
    <property type="evidence" value="ECO:0007669"/>
    <property type="project" value="UniProtKB-KW"/>
</dbReference>
<evidence type="ECO:0000313" key="5">
    <source>
        <dbReference type="EMBL" id="AWB28385.1"/>
    </source>
</evidence>
<dbReference type="AlphaFoldDB" id="A0A2R4X3L1"/>
<dbReference type="GO" id="GO:0009423">
    <property type="term" value="P:chorismate biosynthetic process"/>
    <property type="evidence" value="ECO:0007669"/>
    <property type="project" value="UniProtKB-UniRule"/>
</dbReference>
<proteinExistence type="inferred from homology"/>
<keyword evidence="4" id="KW-0057">Aromatic amino acid biosynthesis</keyword>
<evidence type="ECO:0000313" key="6">
    <source>
        <dbReference type="Proteomes" id="UP000244727"/>
    </source>
</evidence>
<feature type="binding site" evidence="4">
    <location>
        <begin position="26"/>
        <end position="28"/>
    </location>
    <ligand>
        <name>3-dehydroquinate</name>
        <dbReference type="ChEBI" id="CHEBI:32364"/>
    </ligand>
</feature>
<dbReference type="HAMAP" id="MF_00214">
    <property type="entry name" value="AroD"/>
    <property type="match status" value="1"/>
</dbReference>
<comment type="pathway">
    <text evidence="4">Metabolic intermediate biosynthesis; chorismate biosynthesis; chorismate from D-erythrose 4-phosphate and phosphoenolpyruvate: step 3/7.</text>
</comment>
<comment type="catalytic activity">
    <reaction evidence="1 4">
        <text>3-dehydroquinate = 3-dehydroshikimate + H2O</text>
        <dbReference type="Rhea" id="RHEA:21096"/>
        <dbReference type="ChEBI" id="CHEBI:15377"/>
        <dbReference type="ChEBI" id="CHEBI:16630"/>
        <dbReference type="ChEBI" id="CHEBI:32364"/>
        <dbReference type="EC" id="4.2.1.10"/>
    </reaction>
</comment>
<dbReference type="SUPFAM" id="SSF51569">
    <property type="entry name" value="Aldolase"/>
    <property type="match status" value="1"/>
</dbReference>
<dbReference type="GO" id="GO:0046279">
    <property type="term" value="P:3,4-dihydroxybenzoate biosynthetic process"/>
    <property type="evidence" value="ECO:0007669"/>
    <property type="project" value="UniProtKB-ARBA"/>
</dbReference>
<feature type="binding site" evidence="4">
    <location>
        <position position="200"/>
    </location>
    <ligand>
        <name>3-dehydroquinate</name>
        <dbReference type="ChEBI" id="CHEBI:32364"/>
    </ligand>
</feature>
<feature type="binding site" evidence="4">
    <location>
        <position position="204"/>
    </location>
    <ligand>
        <name>3-dehydroquinate</name>
        <dbReference type="ChEBI" id="CHEBI:32364"/>
    </ligand>
</feature>
<dbReference type="Gene3D" id="3.20.20.70">
    <property type="entry name" value="Aldolase class I"/>
    <property type="match status" value="1"/>
</dbReference>
<keyword evidence="3 4" id="KW-0704">Schiff base</keyword>
<evidence type="ECO:0000256" key="2">
    <source>
        <dbReference type="ARBA" id="ARBA00023239"/>
    </source>
</evidence>
<comment type="subunit">
    <text evidence="4">Homodimer.</text>
</comment>
<dbReference type="Pfam" id="PF01487">
    <property type="entry name" value="DHquinase_I"/>
    <property type="match status" value="1"/>
</dbReference>
<dbReference type="InterPro" id="IPR013785">
    <property type="entry name" value="Aldolase_TIM"/>
</dbReference>
<keyword evidence="6" id="KW-1185">Reference proteome</keyword>
<dbReference type="EMBL" id="CP028858">
    <property type="protein sequence ID" value="AWB28385.1"/>
    <property type="molecule type" value="Genomic_DNA"/>
</dbReference>
<dbReference type="GO" id="GO:0008652">
    <property type="term" value="P:amino acid biosynthetic process"/>
    <property type="evidence" value="ECO:0007669"/>
    <property type="project" value="UniProtKB-KW"/>
</dbReference>